<reference evidence="7 8" key="1">
    <citation type="journal article" date="2011" name="Stand. Genomic Sci.">
        <title>Complete genome sequence of Treponema succinifaciens type strain (6091).</title>
        <authorList>
            <person name="Han C."/>
            <person name="Gronow S."/>
            <person name="Teshima H."/>
            <person name="Lapidus A."/>
            <person name="Nolan M."/>
            <person name="Lucas S."/>
            <person name="Hammon N."/>
            <person name="Deshpande S."/>
            <person name="Cheng J.F."/>
            <person name="Zeytun A."/>
            <person name="Tapia R."/>
            <person name="Goodwin L."/>
            <person name="Pitluck S."/>
            <person name="Liolios K."/>
            <person name="Pagani I."/>
            <person name="Ivanova N."/>
            <person name="Mavromatis K."/>
            <person name="Mikhailova N."/>
            <person name="Huntemann M."/>
            <person name="Pati A."/>
            <person name="Chen A."/>
            <person name="Palaniappan K."/>
            <person name="Land M."/>
            <person name="Hauser L."/>
            <person name="Brambilla E.M."/>
            <person name="Rohde M."/>
            <person name="Goker M."/>
            <person name="Woyke T."/>
            <person name="Bristow J."/>
            <person name="Eisen J.A."/>
            <person name="Markowitz V."/>
            <person name="Hugenholtz P."/>
            <person name="Kyrpides N.C."/>
            <person name="Klenk H.P."/>
            <person name="Detter J.C."/>
        </authorList>
    </citation>
    <scope>NUCLEOTIDE SEQUENCE [LARGE SCALE GENOMIC DNA]</scope>
    <source>
        <strain evidence="8">ATCC 33096 / DSM 2489 / 6091</strain>
    </source>
</reference>
<dbReference type="RefSeq" id="WP_013701320.1">
    <property type="nucleotide sequence ID" value="NC_015385.1"/>
</dbReference>
<dbReference type="GeneID" id="302998280"/>
<dbReference type="GO" id="GO:0030694">
    <property type="term" value="C:bacterial-type flagellum basal body, rod"/>
    <property type="evidence" value="ECO:0007669"/>
    <property type="project" value="InterPro"/>
</dbReference>
<evidence type="ECO:0000256" key="6">
    <source>
        <dbReference type="PIRNR" id="PIRNR002889"/>
    </source>
</evidence>
<keyword evidence="7" id="KW-0969">Cilium</keyword>
<name>F2NXF2_TRES6</name>
<dbReference type="PROSITE" id="PS00588">
    <property type="entry name" value="FLAGELLA_BB_ROD"/>
    <property type="match status" value="1"/>
</dbReference>
<evidence type="ECO:0000256" key="1">
    <source>
        <dbReference type="ARBA" id="ARBA00004117"/>
    </source>
</evidence>
<dbReference type="InterPro" id="IPR006300">
    <property type="entry name" value="FlgB"/>
</dbReference>
<evidence type="ECO:0000256" key="3">
    <source>
        <dbReference type="ARBA" id="ARBA00014376"/>
    </source>
</evidence>
<proteinExistence type="inferred from homology"/>
<dbReference type="OrthoDB" id="9792068at2"/>
<gene>
    <name evidence="7" type="ordered locus">Tresu_1119</name>
</gene>
<protein>
    <recommendedName>
        <fullName evidence="3 6">Flagellar basal body rod protein FlgB</fullName>
    </recommendedName>
</protein>
<comment type="subcellular location">
    <subcellularLocation>
        <location evidence="1 6">Bacterial flagellum basal body</location>
    </subcellularLocation>
</comment>
<dbReference type="InterPro" id="IPR019776">
    <property type="entry name" value="Flagellar_basal_body_rod_CS"/>
</dbReference>
<dbReference type="STRING" id="869209.Tresu_1119"/>
<comment type="similarity">
    <text evidence="2 6">Belongs to the flagella basal body rod proteins family.</text>
</comment>
<comment type="subunit">
    <text evidence="6">The basal body constitutes a major portion of the flagellar organelle and consists of a number of rings mounted on a central rod.</text>
</comment>
<dbReference type="Proteomes" id="UP000006852">
    <property type="component" value="Chromosome"/>
</dbReference>
<dbReference type="eggNOG" id="COG1815">
    <property type="taxonomic scope" value="Bacteria"/>
</dbReference>
<sequence>MNSFSNSVDLLHRALDVESLRYQVTANNIANSEVANFKRQSVNFESELKKAFVSRDNEHSSFRMATNDARHIQSEVPRDWRDVEPRRVSDYTTSSKANGNNVDAEQEAMNVVQIQMQYRLLTQLMNFEFSQVKTAMKSI</sequence>
<evidence type="ECO:0000313" key="7">
    <source>
        <dbReference type="EMBL" id="AEB14031.1"/>
    </source>
</evidence>
<keyword evidence="7" id="KW-0966">Cell projection</keyword>
<dbReference type="HOGENOM" id="CLU_125463_3_1_12"/>
<accession>F2NXF2</accession>
<comment type="function">
    <text evidence="5 6">Structural component of flagellum, the bacterial motility apparatus. Part of the rod structure of flagellar basal body.</text>
</comment>
<dbReference type="EMBL" id="CP002631">
    <property type="protein sequence ID" value="AEB14031.1"/>
    <property type="molecule type" value="Genomic_DNA"/>
</dbReference>
<evidence type="ECO:0000313" key="8">
    <source>
        <dbReference type="Proteomes" id="UP000006852"/>
    </source>
</evidence>
<dbReference type="NCBIfam" id="TIGR01396">
    <property type="entry name" value="FlgB"/>
    <property type="match status" value="1"/>
</dbReference>
<evidence type="ECO:0000256" key="4">
    <source>
        <dbReference type="ARBA" id="ARBA00023143"/>
    </source>
</evidence>
<keyword evidence="4 6" id="KW-0975">Bacterial flagellum</keyword>
<keyword evidence="7" id="KW-0282">Flagellum</keyword>
<reference evidence="8" key="2">
    <citation type="submission" date="2011-04" db="EMBL/GenBank/DDBJ databases">
        <title>The complete genome of chromosome of Treponema succinifaciens DSM 2489.</title>
        <authorList>
            <person name="Lucas S."/>
            <person name="Copeland A."/>
            <person name="Lapidus A."/>
            <person name="Bruce D."/>
            <person name="Goodwin L."/>
            <person name="Pitluck S."/>
            <person name="Peters L."/>
            <person name="Kyrpides N."/>
            <person name="Mavromatis K."/>
            <person name="Ivanova N."/>
            <person name="Ovchinnikova G."/>
            <person name="Teshima H."/>
            <person name="Detter J.C."/>
            <person name="Tapia R."/>
            <person name="Han C."/>
            <person name="Land M."/>
            <person name="Hauser L."/>
            <person name="Markowitz V."/>
            <person name="Cheng J.-F."/>
            <person name="Hugenholtz P."/>
            <person name="Woyke T."/>
            <person name="Wu D."/>
            <person name="Gronow S."/>
            <person name="Wellnitz S."/>
            <person name="Brambilla E."/>
            <person name="Klenk H.-P."/>
            <person name="Eisen J.A."/>
        </authorList>
    </citation>
    <scope>NUCLEOTIDE SEQUENCE [LARGE SCALE GENOMIC DNA]</scope>
    <source>
        <strain evidence="8">ATCC 33096 / DSM 2489 / 6091</strain>
    </source>
</reference>
<dbReference type="GO" id="GO:0071973">
    <property type="term" value="P:bacterial-type flagellum-dependent cell motility"/>
    <property type="evidence" value="ECO:0007669"/>
    <property type="project" value="InterPro"/>
</dbReference>
<evidence type="ECO:0000256" key="5">
    <source>
        <dbReference type="ARBA" id="ARBA00024934"/>
    </source>
</evidence>
<keyword evidence="8" id="KW-1185">Reference proteome</keyword>
<dbReference type="KEGG" id="tsu:Tresu_1119"/>
<organism evidence="7 8">
    <name type="scientific">Treponema succinifaciens (strain ATCC 33096 / DSM 2489 / 6091)</name>
    <dbReference type="NCBI Taxonomy" id="869209"/>
    <lineage>
        <taxon>Bacteria</taxon>
        <taxon>Pseudomonadati</taxon>
        <taxon>Spirochaetota</taxon>
        <taxon>Spirochaetia</taxon>
        <taxon>Spirochaetales</taxon>
        <taxon>Treponemataceae</taxon>
        <taxon>Treponema</taxon>
    </lineage>
</organism>
<dbReference type="PIRSF" id="PIRSF002889">
    <property type="entry name" value="Rod_FlgB"/>
    <property type="match status" value="1"/>
</dbReference>
<dbReference type="AlphaFoldDB" id="F2NXF2"/>
<evidence type="ECO:0000256" key="2">
    <source>
        <dbReference type="ARBA" id="ARBA00009677"/>
    </source>
</evidence>